<accession>A0A5S9N7U0</accession>
<dbReference type="GO" id="GO:0017038">
    <property type="term" value="P:protein import"/>
    <property type="evidence" value="ECO:0007669"/>
    <property type="project" value="TreeGrafter"/>
</dbReference>
<dbReference type="GO" id="GO:0043213">
    <property type="term" value="P:bacteriocin transport"/>
    <property type="evidence" value="ECO:0007669"/>
    <property type="project" value="InterPro"/>
</dbReference>
<keyword evidence="9 10" id="KW-0131">Cell cycle</keyword>
<gene>
    <name evidence="10 12" type="primary">tolQ</name>
    <name evidence="12" type="ORF">DPBNPPHM_00092</name>
</gene>
<dbReference type="PANTHER" id="PTHR30625">
    <property type="entry name" value="PROTEIN TOLQ"/>
    <property type="match status" value="1"/>
</dbReference>
<evidence type="ECO:0000256" key="5">
    <source>
        <dbReference type="ARBA" id="ARBA00022618"/>
    </source>
</evidence>
<comment type="subcellular location">
    <subcellularLocation>
        <location evidence="10">Cell inner membrane</location>
        <topology evidence="10">Multi-pass membrane protein</topology>
    </subcellularLocation>
    <subcellularLocation>
        <location evidence="1">Cell membrane</location>
        <topology evidence="1">Multi-pass membrane protein</topology>
    </subcellularLocation>
</comment>
<dbReference type="InterPro" id="IPR050790">
    <property type="entry name" value="ExbB/TolQ_transport"/>
</dbReference>
<evidence type="ECO:0000256" key="10">
    <source>
        <dbReference type="HAMAP-Rule" id="MF_02202"/>
    </source>
</evidence>
<dbReference type="OrthoDB" id="9805133at2"/>
<evidence type="ECO:0000313" key="13">
    <source>
        <dbReference type="Proteomes" id="UP000434580"/>
    </source>
</evidence>
<name>A0A5S9N7U0_9GAMM</name>
<feature type="domain" description="MotA/TolQ/ExbB proton channel" evidence="11">
    <location>
        <begin position="77"/>
        <end position="207"/>
    </location>
</feature>
<feature type="transmembrane region" description="Helical" evidence="10">
    <location>
        <begin position="16"/>
        <end position="37"/>
    </location>
</feature>
<protein>
    <recommendedName>
        <fullName evidence="10">Tol-Pal system protein TolQ</fullName>
    </recommendedName>
</protein>
<evidence type="ECO:0000256" key="1">
    <source>
        <dbReference type="ARBA" id="ARBA00004651"/>
    </source>
</evidence>
<dbReference type="Proteomes" id="UP000434580">
    <property type="component" value="Unassembled WGS sequence"/>
</dbReference>
<dbReference type="AlphaFoldDB" id="A0A5S9N7U0"/>
<keyword evidence="5 10" id="KW-0132">Cell division</keyword>
<dbReference type="InterPro" id="IPR014163">
    <property type="entry name" value="Tol-Pal_TolQ"/>
</dbReference>
<evidence type="ECO:0000256" key="3">
    <source>
        <dbReference type="ARBA" id="ARBA00022475"/>
    </source>
</evidence>
<dbReference type="GO" id="GO:0051301">
    <property type="term" value="P:cell division"/>
    <property type="evidence" value="ECO:0007669"/>
    <property type="project" value="UniProtKB-UniRule"/>
</dbReference>
<dbReference type="PANTHER" id="PTHR30625:SF3">
    <property type="entry name" value="TOL-PAL SYSTEM PROTEIN TOLQ"/>
    <property type="match status" value="1"/>
</dbReference>
<keyword evidence="8 10" id="KW-0472">Membrane</keyword>
<feature type="transmembrane region" description="Helical" evidence="10">
    <location>
        <begin position="170"/>
        <end position="192"/>
    </location>
</feature>
<evidence type="ECO:0000313" key="12">
    <source>
        <dbReference type="EMBL" id="CAA0078948.1"/>
    </source>
</evidence>
<comment type="function">
    <text evidence="10">Part of the Tol-Pal system, which plays a role in outer membrane invagination during cell division and is important for maintaining outer membrane integrity.</text>
</comment>
<evidence type="ECO:0000259" key="11">
    <source>
        <dbReference type="Pfam" id="PF01618"/>
    </source>
</evidence>
<sequence length="226" mass="24962">MEESLSFWSLISNAGIVVQAVMLILFSASMASWAMIVQRVRYFSAVNKAANAFEDEFWSGVDLAQLYRTPTDDENRSGMEVIFRAGFQEYTRLKQQSGADPDAVMEGCQRAMRVALSKEEERLDEHLPFLASVGSTSPYVGLFGTVWGIMNSFRSLANMQQATIATVAPGISEALVATAIGLFAAIPAVMAYNRFAARSDSMLKRYQTFSDEFSSILHRQAHAKGQ</sequence>
<evidence type="ECO:0000256" key="8">
    <source>
        <dbReference type="ARBA" id="ARBA00023136"/>
    </source>
</evidence>
<keyword evidence="4 10" id="KW-0997">Cell inner membrane</keyword>
<comment type="similarity">
    <text evidence="2 10">Belongs to the ExbB/TolQ family.</text>
</comment>
<evidence type="ECO:0000256" key="7">
    <source>
        <dbReference type="ARBA" id="ARBA00022989"/>
    </source>
</evidence>
<evidence type="ECO:0000256" key="4">
    <source>
        <dbReference type="ARBA" id="ARBA00022519"/>
    </source>
</evidence>
<dbReference type="EMBL" id="CACSII010000001">
    <property type="protein sequence ID" value="CAA0078948.1"/>
    <property type="molecule type" value="Genomic_DNA"/>
</dbReference>
<dbReference type="GO" id="GO:0005886">
    <property type="term" value="C:plasma membrane"/>
    <property type="evidence" value="ECO:0007669"/>
    <property type="project" value="UniProtKB-SubCell"/>
</dbReference>
<evidence type="ECO:0000256" key="6">
    <source>
        <dbReference type="ARBA" id="ARBA00022692"/>
    </source>
</evidence>
<evidence type="ECO:0000256" key="2">
    <source>
        <dbReference type="ARBA" id="ARBA00010442"/>
    </source>
</evidence>
<proteinExistence type="inferred from homology"/>
<dbReference type="NCBIfam" id="TIGR02796">
    <property type="entry name" value="tolQ"/>
    <property type="match status" value="1"/>
</dbReference>
<keyword evidence="6 10" id="KW-0812">Transmembrane</keyword>
<evidence type="ECO:0000256" key="9">
    <source>
        <dbReference type="ARBA" id="ARBA00023306"/>
    </source>
</evidence>
<organism evidence="12 13">
    <name type="scientific">BD1-7 clade bacterium</name>
    <dbReference type="NCBI Taxonomy" id="2029982"/>
    <lineage>
        <taxon>Bacteria</taxon>
        <taxon>Pseudomonadati</taxon>
        <taxon>Pseudomonadota</taxon>
        <taxon>Gammaproteobacteria</taxon>
        <taxon>Cellvibrionales</taxon>
        <taxon>Spongiibacteraceae</taxon>
        <taxon>BD1-7 clade</taxon>
    </lineage>
</organism>
<keyword evidence="7 10" id="KW-1133">Transmembrane helix</keyword>
<keyword evidence="3 10" id="KW-1003">Cell membrane</keyword>
<dbReference type="HAMAP" id="MF_02202">
    <property type="entry name" value="TolQ"/>
    <property type="match status" value="1"/>
</dbReference>
<dbReference type="InterPro" id="IPR002898">
    <property type="entry name" value="MotA_ExbB_proton_chnl"/>
</dbReference>
<reference evidence="12 13" key="1">
    <citation type="submission" date="2019-11" db="EMBL/GenBank/DDBJ databases">
        <authorList>
            <person name="Holert J."/>
        </authorList>
    </citation>
    <scope>NUCLEOTIDE SEQUENCE [LARGE SCALE GENOMIC DNA]</scope>
    <source>
        <strain evidence="12">BC5_2</strain>
    </source>
</reference>
<comment type="subunit">
    <text evidence="10">The Tol-Pal system is composed of five core proteins: the inner membrane proteins TolA, TolQ and TolR, the periplasmic protein TolB and the outer membrane protein Pal. They form a network linking the inner and outer membranes and the peptidoglycan layer.</text>
</comment>
<dbReference type="Pfam" id="PF01618">
    <property type="entry name" value="MotA_ExbB"/>
    <property type="match status" value="1"/>
</dbReference>
<feature type="transmembrane region" description="Helical" evidence="10">
    <location>
        <begin position="127"/>
        <end position="150"/>
    </location>
</feature>